<comment type="caution">
    <text evidence="1">The sequence shown here is derived from an EMBL/GenBank/DDBJ whole genome shotgun (WGS) entry which is preliminary data.</text>
</comment>
<evidence type="ECO:0000313" key="1">
    <source>
        <dbReference type="EMBL" id="RLM22282.1"/>
    </source>
</evidence>
<organism evidence="1 2">
    <name type="scientific">Brenneria alni</name>
    <dbReference type="NCBI Taxonomy" id="71656"/>
    <lineage>
        <taxon>Bacteria</taxon>
        <taxon>Pseudomonadati</taxon>
        <taxon>Pseudomonadota</taxon>
        <taxon>Gammaproteobacteria</taxon>
        <taxon>Enterobacterales</taxon>
        <taxon>Pectobacteriaceae</taxon>
        <taxon>Brenneria</taxon>
    </lineage>
</organism>
<dbReference type="Proteomes" id="UP000285648">
    <property type="component" value="Unassembled WGS sequence"/>
</dbReference>
<sequence>MLHCHRWNRCSSQGIRSRNKEYQVGLEVAFTHGDERYTTFTGEEIIMPENEVSFIDEQKIAHARKWSHKQNAVSVITDQTLI</sequence>
<proteinExistence type="predicted"/>
<accession>A0A421DML9</accession>
<dbReference type="EMBL" id="MJLZ01000027">
    <property type="protein sequence ID" value="RLM22282.1"/>
    <property type="molecule type" value="Genomic_DNA"/>
</dbReference>
<dbReference type="AlphaFoldDB" id="A0A421DML9"/>
<gene>
    <name evidence="1" type="ORF">BIY29_12355</name>
</gene>
<name>A0A421DML9_9GAMM</name>
<reference evidence="1 2" key="1">
    <citation type="submission" date="2016-09" db="EMBL/GenBank/DDBJ databases">
        <authorList>
            <person name="Doonan J."/>
            <person name="Pachebat J.A."/>
            <person name="Golyshin P.N."/>
            <person name="Denman S."/>
            <person name="Mcdonald J.E."/>
        </authorList>
    </citation>
    <scope>NUCLEOTIDE SEQUENCE [LARGE SCALE GENOMIC DNA]</scope>
    <source>
        <strain evidence="1 2">NCPPB 3934</strain>
    </source>
</reference>
<evidence type="ECO:0000313" key="2">
    <source>
        <dbReference type="Proteomes" id="UP000285648"/>
    </source>
</evidence>
<protein>
    <submittedName>
        <fullName evidence="1">Uncharacterized protein</fullName>
    </submittedName>
</protein>
<keyword evidence="2" id="KW-1185">Reference proteome</keyword>